<dbReference type="AlphaFoldDB" id="A0AAU9C5X3"/>
<organism evidence="2 3">
    <name type="scientific">Methylomarinovum caldicuralii</name>
    <dbReference type="NCBI Taxonomy" id="438856"/>
    <lineage>
        <taxon>Bacteria</taxon>
        <taxon>Pseudomonadati</taxon>
        <taxon>Pseudomonadota</taxon>
        <taxon>Gammaproteobacteria</taxon>
        <taxon>Methylococcales</taxon>
        <taxon>Methylothermaceae</taxon>
        <taxon>Methylomarinovum</taxon>
    </lineage>
</organism>
<sequence>MALKAIPLRHGMTHGDMLKTYIGLLCLGKSDFDAVENYRKDTYFRHALDIGQVPSSASLRQRLDAQAEAYLPLAYANNIDFLARAKVPITPLKTGHVPLDMDVYPMDNSDTHKEGVSRTYHGYDGYAPIGAYLGLEGWCLANELRPGSQHSQKEFTYVLERVLPNAKRLAGRTPILVRLDSAHDALETRGELAKDEVDFLIKWNPRGIDPEDFMARADELGCWEHPREGKRVAVFSETVTQVYKKKTYHFRRVIRITERTLDKHGQWMVPNIELEGWWTTLDENYDDATIIALYKDHATCEQFHSEFKTDLDLERTLMQYASVYNHQIPQKALGHRSPVQALKNWQEKRPELFKKRVYKLTGLDT</sequence>
<keyword evidence="3" id="KW-1185">Reference proteome</keyword>
<name>A0AAU9C5X3_9GAMM</name>
<dbReference type="EMBL" id="AP024714">
    <property type="protein sequence ID" value="BCX80841.1"/>
    <property type="molecule type" value="Genomic_DNA"/>
</dbReference>
<dbReference type="NCBIfam" id="NF033539">
    <property type="entry name" value="transpos_IS1380"/>
    <property type="match status" value="1"/>
</dbReference>
<proteinExistence type="predicted"/>
<dbReference type="InterPro" id="IPR047960">
    <property type="entry name" value="Transpos_IS1380"/>
</dbReference>
<dbReference type="Pfam" id="PF13701">
    <property type="entry name" value="DDE_Tnp_1_4"/>
    <property type="match status" value="1"/>
</dbReference>
<evidence type="ECO:0000313" key="2">
    <source>
        <dbReference type="EMBL" id="BCX80841.1"/>
    </source>
</evidence>
<reference evidence="3" key="1">
    <citation type="journal article" date="2024" name="Int. J. Syst. Evol. Microbiol.">
        <title>Methylomarinovum tepidoasis sp. nov., a moderately thermophilic methanotroph of the family Methylothermaceae isolated from a deep-sea hydrothermal field.</title>
        <authorList>
            <person name="Hirayama H."/>
            <person name="Takaki Y."/>
            <person name="Abe M."/>
            <person name="Miyazaki M."/>
            <person name="Uematsu K."/>
            <person name="Matsui Y."/>
            <person name="Takai K."/>
        </authorList>
    </citation>
    <scope>NUCLEOTIDE SEQUENCE [LARGE SCALE GENOMIC DNA]</scope>
    <source>
        <strain evidence="3">IT-9</strain>
    </source>
</reference>
<protein>
    <submittedName>
        <fullName evidence="2">Transposase, IS1380 family</fullName>
    </submittedName>
</protein>
<dbReference type="Proteomes" id="UP001321825">
    <property type="component" value="Chromosome"/>
</dbReference>
<feature type="domain" description="Transposase DDE" evidence="1">
    <location>
        <begin position="15"/>
        <end position="319"/>
    </location>
</feature>
<gene>
    <name evidence="2" type="ORF">MIT9_P0419</name>
</gene>
<evidence type="ECO:0000259" key="1">
    <source>
        <dbReference type="Pfam" id="PF13701"/>
    </source>
</evidence>
<dbReference type="InterPro" id="IPR025668">
    <property type="entry name" value="Tnp_DDE_dom"/>
</dbReference>
<accession>A0AAU9C5X3</accession>
<dbReference type="KEGG" id="mcau:MIT9_P0419"/>
<evidence type="ECO:0000313" key="3">
    <source>
        <dbReference type="Proteomes" id="UP001321825"/>
    </source>
</evidence>